<feature type="compositionally biased region" description="Low complexity" evidence="1">
    <location>
        <begin position="53"/>
        <end position="67"/>
    </location>
</feature>
<proteinExistence type="predicted"/>
<name>A0A7G2EPW8_ARATH</name>
<gene>
    <name evidence="2" type="ORF">AT9943_LOCUS12601</name>
</gene>
<evidence type="ECO:0000256" key="1">
    <source>
        <dbReference type="SAM" id="MobiDB-lite"/>
    </source>
</evidence>
<evidence type="ECO:0000313" key="2">
    <source>
        <dbReference type="EMBL" id="CAD5324719.1"/>
    </source>
</evidence>
<protein>
    <submittedName>
        <fullName evidence="2">(thale cress) hypothetical protein</fullName>
    </submittedName>
</protein>
<sequence length="230" mass="27368">MPQTEVPEMQEEEKVYRVTIDDDEIFQHCAARRQQRGRPNLQSTARRESSAQRSGGSSRVSIRSGSRGSRKRQSFETTIEDNITGFREFQRQSFHPGAFDQDDYDEFKKAEAIFIPLDLSKHTRFYWACINALEELVYWRKYFIDIVASTDEDKAFRICQLRSQDLNNLVYEERIELWNLENEQFEKLVVQPALNYYERYFQKVQSKLIDVWDGEIYGVDYSKMMLLDFS</sequence>
<feature type="region of interest" description="Disordered" evidence="1">
    <location>
        <begin position="30"/>
        <end position="74"/>
    </location>
</feature>
<dbReference type="Proteomes" id="UP000516314">
    <property type="component" value="Chromosome 3"/>
</dbReference>
<accession>A0A7G2EPW8</accession>
<evidence type="ECO:0000313" key="3">
    <source>
        <dbReference type="Proteomes" id="UP000516314"/>
    </source>
</evidence>
<organism evidence="2 3">
    <name type="scientific">Arabidopsis thaliana</name>
    <name type="common">Mouse-ear cress</name>
    <dbReference type="NCBI Taxonomy" id="3702"/>
    <lineage>
        <taxon>Eukaryota</taxon>
        <taxon>Viridiplantae</taxon>
        <taxon>Streptophyta</taxon>
        <taxon>Embryophyta</taxon>
        <taxon>Tracheophyta</taxon>
        <taxon>Spermatophyta</taxon>
        <taxon>Magnoliopsida</taxon>
        <taxon>eudicotyledons</taxon>
        <taxon>Gunneridae</taxon>
        <taxon>Pentapetalae</taxon>
        <taxon>rosids</taxon>
        <taxon>malvids</taxon>
        <taxon>Brassicales</taxon>
        <taxon>Brassicaceae</taxon>
        <taxon>Camelineae</taxon>
        <taxon>Arabidopsis</taxon>
    </lineage>
</organism>
<reference evidence="2 3" key="1">
    <citation type="submission" date="2020-09" db="EMBL/GenBank/DDBJ databases">
        <authorList>
            <person name="Ashkenazy H."/>
        </authorList>
    </citation>
    <scope>NUCLEOTIDE SEQUENCE [LARGE SCALE GENOMIC DNA]</scope>
    <source>
        <strain evidence="3">cv. Cdm-0</strain>
    </source>
</reference>
<dbReference type="EMBL" id="LR881468">
    <property type="protein sequence ID" value="CAD5324719.1"/>
    <property type="molecule type" value="Genomic_DNA"/>
</dbReference>
<dbReference type="AlphaFoldDB" id="A0A7G2EPW8"/>